<sequence>MEVDIGLEFFQKLLKLCGVTAKLYYPWMRADKNRRNYVLKQVELDSSKIGSTVYVGTEAAENFFLKGVFEQDAEGNYYIQNCQSYTGGLNHGFAEFCHQWYIKSHIFIVYEDARHSLSEGFSNITDLRTPI</sequence>
<dbReference type="Proteomes" id="UP000887577">
    <property type="component" value="Unplaced"/>
</dbReference>
<evidence type="ECO:0000313" key="2">
    <source>
        <dbReference type="WBParaSite" id="PSU_v2.g15028.t1"/>
    </source>
</evidence>
<evidence type="ECO:0000313" key="1">
    <source>
        <dbReference type="Proteomes" id="UP000887577"/>
    </source>
</evidence>
<protein>
    <submittedName>
        <fullName evidence="2">Uncharacterized protein</fullName>
    </submittedName>
</protein>
<accession>A0A914Y6Y3</accession>
<proteinExistence type="predicted"/>
<keyword evidence="1" id="KW-1185">Reference proteome</keyword>
<name>A0A914Y6Y3_9BILA</name>
<dbReference type="AlphaFoldDB" id="A0A914Y6Y3"/>
<organism evidence="1 2">
    <name type="scientific">Panagrolaimus superbus</name>
    <dbReference type="NCBI Taxonomy" id="310955"/>
    <lineage>
        <taxon>Eukaryota</taxon>
        <taxon>Metazoa</taxon>
        <taxon>Ecdysozoa</taxon>
        <taxon>Nematoda</taxon>
        <taxon>Chromadorea</taxon>
        <taxon>Rhabditida</taxon>
        <taxon>Tylenchina</taxon>
        <taxon>Panagrolaimomorpha</taxon>
        <taxon>Panagrolaimoidea</taxon>
        <taxon>Panagrolaimidae</taxon>
        <taxon>Panagrolaimus</taxon>
    </lineage>
</organism>
<dbReference type="WBParaSite" id="PSU_v2.g15028.t1">
    <property type="protein sequence ID" value="PSU_v2.g15028.t1"/>
    <property type="gene ID" value="PSU_v2.g15028"/>
</dbReference>
<reference evidence="2" key="1">
    <citation type="submission" date="2022-11" db="UniProtKB">
        <authorList>
            <consortium name="WormBaseParasite"/>
        </authorList>
    </citation>
    <scope>IDENTIFICATION</scope>
</reference>